<accession>A0A9N7W1J6</accession>
<protein>
    <submittedName>
        <fullName evidence="2">Uncharacterized protein</fullName>
    </submittedName>
</protein>
<feature type="compositionally biased region" description="Basic and acidic residues" evidence="1">
    <location>
        <begin position="148"/>
        <end position="164"/>
    </location>
</feature>
<evidence type="ECO:0000256" key="1">
    <source>
        <dbReference type="SAM" id="MobiDB-lite"/>
    </source>
</evidence>
<dbReference type="EMBL" id="CADEAL010004510">
    <property type="protein sequence ID" value="CAB1461118.1"/>
    <property type="molecule type" value="Genomic_DNA"/>
</dbReference>
<keyword evidence="3" id="KW-1185">Reference proteome</keyword>
<dbReference type="Proteomes" id="UP001153269">
    <property type="component" value="Unassembled WGS sequence"/>
</dbReference>
<organism evidence="2 3">
    <name type="scientific">Pleuronectes platessa</name>
    <name type="common">European plaice</name>
    <dbReference type="NCBI Taxonomy" id="8262"/>
    <lineage>
        <taxon>Eukaryota</taxon>
        <taxon>Metazoa</taxon>
        <taxon>Chordata</taxon>
        <taxon>Craniata</taxon>
        <taxon>Vertebrata</taxon>
        <taxon>Euteleostomi</taxon>
        <taxon>Actinopterygii</taxon>
        <taxon>Neopterygii</taxon>
        <taxon>Teleostei</taxon>
        <taxon>Neoteleostei</taxon>
        <taxon>Acanthomorphata</taxon>
        <taxon>Carangaria</taxon>
        <taxon>Pleuronectiformes</taxon>
        <taxon>Pleuronectoidei</taxon>
        <taxon>Pleuronectidae</taxon>
        <taxon>Pleuronectes</taxon>
    </lineage>
</organism>
<proteinExistence type="predicted"/>
<feature type="region of interest" description="Disordered" evidence="1">
    <location>
        <begin position="143"/>
        <end position="184"/>
    </location>
</feature>
<gene>
    <name evidence="2" type="ORF">PLEPLA_LOCUS48993</name>
</gene>
<reference evidence="2" key="1">
    <citation type="submission" date="2020-03" db="EMBL/GenBank/DDBJ databases">
        <authorList>
            <person name="Weist P."/>
        </authorList>
    </citation>
    <scope>NUCLEOTIDE SEQUENCE</scope>
</reference>
<feature type="region of interest" description="Disordered" evidence="1">
    <location>
        <begin position="385"/>
        <end position="419"/>
    </location>
</feature>
<name>A0A9N7W1J6_PLEPL</name>
<evidence type="ECO:0000313" key="2">
    <source>
        <dbReference type="EMBL" id="CAB1461118.1"/>
    </source>
</evidence>
<evidence type="ECO:0000313" key="3">
    <source>
        <dbReference type="Proteomes" id="UP001153269"/>
    </source>
</evidence>
<comment type="caution">
    <text evidence="2">The sequence shown here is derived from an EMBL/GenBank/DDBJ whole genome shotgun (WGS) entry which is preliminary data.</text>
</comment>
<sequence>MLVSEHLQSRTLLEKDLSEFSSIPPATIELSFRKNTDRNGPRKLRPLDRSAGCHVASSSGFMMEQNQTRHSAQSSRKCQLFPLDLPSNFPFYYIQRLQTAPSSPPPLFLCIFFGISFSLNSSDMCHFLHGAAVGGGRLNTGGRRRTRLGGDVHFRDNSDGRGDHMSGSARESRGGPSSTGIVLGKGQLSEPALQNMNATADPADRAGLLWNPPTSRWWRLPAARARVDVVESTDWSSGTPVKTLQTRMYLVEIGVARQKWRPGSGAGPFPLKGPPLCSRGHASSSVSRDLKSVFRSWAYRAVIQRNESAALQEEDGGVRGRKRRRRRFHCPRQNPPCPTSCVCRVISRCGLEASLINNLNQSTATHAALSRWFTREWIPHYEGVAARDPRLPPPPPLSRSTTDTGKQPDLKSRRPAVSVSMRLMRSL</sequence>
<dbReference type="AlphaFoldDB" id="A0A9N7W1J6"/>